<dbReference type="STRING" id="3847.A0A0R0K7H5"/>
<feature type="transmembrane region" description="Helical" evidence="2">
    <location>
        <begin position="64"/>
        <end position="88"/>
    </location>
</feature>
<accession>A0A0R0K7H5</accession>
<gene>
    <name evidence="3" type="ORF">GLYMA_04G120800</name>
</gene>
<sequence>MGASTPFFRYLATSYPDLEGRTLGDVYPIEPPDGFTVNHVLDAHWGVLNEQDVNEFLLEEAITLLFYFIIFVYKFQAHNICVLFGNVVGRRYYSKSQEYACFTRSNLVHEKKKSKKENNYKTRVSRNISGSQPLPCPLTSRLD</sequence>
<proteinExistence type="predicted"/>
<dbReference type="EnsemblPlants" id="KRH62630">
    <property type="protein sequence ID" value="KRH62630"/>
    <property type="gene ID" value="GLYMA_04G120800"/>
</dbReference>
<keyword evidence="2" id="KW-1133">Transmembrane helix</keyword>
<evidence type="ECO:0000313" key="3">
    <source>
        <dbReference type="EMBL" id="KRH62630.1"/>
    </source>
</evidence>
<dbReference type="InParanoid" id="A0A0R0K7H5"/>
<reference evidence="4" key="2">
    <citation type="submission" date="2018-02" db="UniProtKB">
        <authorList>
            <consortium name="EnsemblPlants"/>
        </authorList>
    </citation>
    <scope>IDENTIFICATION</scope>
    <source>
        <strain evidence="4">Williams 82</strain>
    </source>
</reference>
<dbReference type="GO" id="GO:0003984">
    <property type="term" value="F:acetolactate synthase activity"/>
    <property type="evidence" value="ECO:0000318"/>
    <property type="project" value="GO_Central"/>
</dbReference>
<protein>
    <submittedName>
        <fullName evidence="3 4">Uncharacterized protein</fullName>
    </submittedName>
</protein>
<dbReference type="GO" id="GO:0005829">
    <property type="term" value="C:cytosol"/>
    <property type="evidence" value="ECO:0000318"/>
    <property type="project" value="GO_Central"/>
</dbReference>
<evidence type="ECO:0000256" key="2">
    <source>
        <dbReference type="SAM" id="Phobius"/>
    </source>
</evidence>
<dbReference type="GO" id="GO:0009097">
    <property type="term" value="P:isoleucine biosynthetic process"/>
    <property type="evidence" value="ECO:0000318"/>
    <property type="project" value="GO_Central"/>
</dbReference>
<keyword evidence="2" id="KW-0812">Transmembrane</keyword>
<evidence type="ECO:0000256" key="1">
    <source>
        <dbReference type="SAM" id="MobiDB-lite"/>
    </source>
</evidence>
<reference evidence="3" key="3">
    <citation type="submission" date="2018-07" db="EMBL/GenBank/DDBJ databases">
        <title>WGS assembly of Glycine max.</title>
        <authorList>
            <person name="Schmutz J."/>
            <person name="Cannon S."/>
            <person name="Schlueter J."/>
            <person name="Ma J."/>
            <person name="Mitros T."/>
            <person name="Nelson W."/>
            <person name="Hyten D."/>
            <person name="Song Q."/>
            <person name="Thelen J."/>
            <person name="Cheng J."/>
            <person name="Xu D."/>
            <person name="Hellsten U."/>
            <person name="May G."/>
            <person name="Yu Y."/>
            <person name="Sakurai T."/>
            <person name="Umezawa T."/>
            <person name="Bhattacharyya M."/>
            <person name="Sandhu D."/>
            <person name="Valliyodan B."/>
            <person name="Lindquist E."/>
            <person name="Peto M."/>
            <person name="Grant D."/>
            <person name="Shu S."/>
            <person name="Goodstein D."/>
            <person name="Barry K."/>
            <person name="Futrell-Griggs M."/>
            <person name="Abernathy B."/>
            <person name="Du J."/>
            <person name="Tian Z."/>
            <person name="Zhu L."/>
            <person name="Gill N."/>
            <person name="Joshi T."/>
            <person name="Libault M."/>
            <person name="Sethuraman A."/>
            <person name="Zhang X."/>
            <person name="Shinozaki K."/>
            <person name="Nguyen H."/>
            <person name="Wing R."/>
            <person name="Cregan P."/>
            <person name="Specht J."/>
            <person name="Grimwood J."/>
            <person name="Rokhsar D."/>
            <person name="Stacey G."/>
            <person name="Shoemaker R."/>
            <person name="Jackson S."/>
        </authorList>
    </citation>
    <scope>NUCLEOTIDE SEQUENCE</scope>
    <source>
        <tissue evidence="3">Callus</tissue>
    </source>
</reference>
<feature type="region of interest" description="Disordered" evidence="1">
    <location>
        <begin position="113"/>
        <end position="143"/>
    </location>
</feature>
<dbReference type="PaxDb" id="3847-GLYMA04G14230.1"/>
<dbReference type="GO" id="GO:0009099">
    <property type="term" value="P:L-valine biosynthetic process"/>
    <property type="evidence" value="ECO:0000318"/>
    <property type="project" value="GO_Central"/>
</dbReference>
<dbReference type="EMBL" id="CM000837">
    <property type="protein sequence ID" value="KRH62630.1"/>
    <property type="molecule type" value="Genomic_DNA"/>
</dbReference>
<organism evidence="3">
    <name type="scientific">Glycine max</name>
    <name type="common">Soybean</name>
    <name type="synonym">Glycine hispida</name>
    <dbReference type="NCBI Taxonomy" id="3847"/>
    <lineage>
        <taxon>Eukaryota</taxon>
        <taxon>Viridiplantae</taxon>
        <taxon>Streptophyta</taxon>
        <taxon>Embryophyta</taxon>
        <taxon>Tracheophyta</taxon>
        <taxon>Spermatophyta</taxon>
        <taxon>Magnoliopsida</taxon>
        <taxon>eudicotyledons</taxon>
        <taxon>Gunneridae</taxon>
        <taxon>Pentapetalae</taxon>
        <taxon>rosids</taxon>
        <taxon>fabids</taxon>
        <taxon>Fabales</taxon>
        <taxon>Fabaceae</taxon>
        <taxon>Papilionoideae</taxon>
        <taxon>50 kb inversion clade</taxon>
        <taxon>NPAAA clade</taxon>
        <taxon>indigoferoid/millettioid clade</taxon>
        <taxon>Phaseoleae</taxon>
        <taxon>Glycine</taxon>
        <taxon>Glycine subgen. Soja</taxon>
    </lineage>
</organism>
<name>A0A0R0K7H5_SOYBN</name>
<evidence type="ECO:0000313" key="5">
    <source>
        <dbReference type="Proteomes" id="UP000008827"/>
    </source>
</evidence>
<keyword evidence="5" id="KW-1185">Reference proteome</keyword>
<evidence type="ECO:0000313" key="4">
    <source>
        <dbReference type="EnsemblPlants" id="KRH62630"/>
    </source>
</evidence>
<reference evidence="3 4" key="1">
    <citation type="journal article" date="2010" name="Nature">
        <title>Genome sequence of the palaeopolyploid soybean.</title>
        <authorList>
            <person name="Schmutz J."/>
            <person name="Cannon S.B."/>
            <person name="Schlueter J."/>
            <person name="Ma J."/>
            <person name="Mitros T."/>
            <person name="Nelson W."/>
            <person name="Hyten D.L."/>
            <person name="Song Q."/>
            <person name="Thelen J.J."/>
            <person name="Cheng J."/>
            <person name="Xu D."/>
            <person name="Hellsten U."/>
            <person name="May G.D."/>
            <person name="Yu Y."/>
            <person name="Sakurai T."/>
            <person name="Umezawa T."/>
            <person name="Bhattacharyya M.K."/>
            <person name="Sandhu D."/>
            <person name="Valliyodan B."/>
            <person name="Lindquist E."/>
            <person name="Peto M."/>
            <person name="Grant D."/>
            <person name="Shu S."/>
            <person name="Goodstein D."/>
            <person name="Barry K."/>
            <person name="Futrell-Griggs M."/>
            <person name="Abernathy B."/>
            <person name="Du J."/>
            <person name="Tian Z."/>
            <person name="Zhu L."/>
            <person name="Gill N."/>
            <person name="Joshi T."/>
            <person name="Libault M."/>
            <person name="Sethuraman A."/>
            <person name="Zhang X.-C."/>
            <person name="Shinozaki K."/>
            <person name="Nguyen H.T."/>
            <person name="Wing R.A."/>
            <person name="Cregan P."/>
            <person name="Specht J."/>
            <person name="Grimwood J."/>
            <person name="Rokhsar D."/>
            <person name="Stacey G."/>
            <person name="Shoemaker R.C."/>
            <person name="Jackson S.A."/>
        </authorList>
    </citation>
    <scope>NUCLEOTIDE SEQUENCE</scope>
    <source>
        <strain evidence="4">cv. Williams 82</strain>
        <tissue evidence="3">Callus</tissue>
    </source>
</reference>
<dbReference type="Gramene" id="KRH62630">
    <property type="protein sequence ID" value="KRH62630"/>
    <property type="gene ID" value="GLYMA_04G120800"/>
</dbReference>
<keyword evidence="2" id="KW-0472">Membrane</keyword>
<dbReference type="AlphaFoldDB" id="A0A0R0K7H5"/>
<dbReference type="Proteomes" id="UP000008827">
    <property type="component" value="Chromosome 4"/>
</dbReference>